<feature type="compositionally biased region" description="Polar residues" evidence="6">
    <location>
        <begin position="607"/>
        <end position="616"/>
    </location>
</feature>
<sequence length="1023" mass="118205">MVKVKRSKNINVNDGHDDRFEIIDFTVASEWEKLISKLESLIKKCRASKQSSSDDSVTYHSHTYQFIYVVPSTSSQLNNAFMNPKNDFEIFPNTSGSTTSRRMHQQENFFHWFGVQEYFVLLALKDTGPEISELSTMLSAFTIALHNENCYIPGFVGFDEKRLENFLGYMFMPIKRNGDDHFIVKLATESISTNTLNAHQNIAESIEKQLKIFYSKLTTEPDDRNWDQFLSLSTISSKYTYIRNDWNENEWRYIDDETPSVQLTASGNTIDNQQQQQQQHKSVSDDSDDEDDIRSPKVLESDLFRWGYPMDPIEQLQLCVMYPPLASIHVLENQLENIQTKSWFIKAVFRKSHGSLFQLSLGIMNVFNTMIESLKSESIYQVLTDYNIKNRYTLSNNSAHMSGDQSSTSLSPQSTSSSLRYSNEQQQLHDNNNNNNNNNNNIQSNSSNPSLIRTVGSLTKSLASSLNAPLIPTEREIDLVLRDLFFEKRDINDPKRFNNIPEDILNAQPLPKSTFVKRAPVDSLFFSFCFVCLNLQSLVGVLVFWSEFVEEIKWHWEHSLPIPRTFNSDQINMNHTLVYQKMQMINYCISRKVKQRRYGKKKEESPKTTYKAQQNEGWDDGDLDLDHIPDPESEVNNNNNNNNSDDDTTPPQQVLKGQYLLYHDREIVIPETQDIGPMTDDMVNEQLEELIQLGDTPEANELRMKKQTPSLLSDMQSFKYANKGCVFEDFVRWHSKRDWIATKEEDSNQSVATPPLDPVVEGIVDEFGIIEGGDVGDDESNGRTRGVGFGRDGYLSSRMTRQNLWRKTWKEAVALPIEEQPPLFDYIKQAERAISYLENIHPSELIHQIISVLLTSILTIFTNEKSTSRLPPEYCLGMNPKYTKPLIDRYFDTMNQLWPTNTPNEIKKSDFEPLFKSIQDIENNVSKLTSLKSKFKHLDRVISQLYTNGFSDVKPNEFQLINDLIFGEYDDATTVKPHAREYITRSYAPRPFRDSQTMPHRMYTCLSQYECRVSTVISEEDQS</sequence>
<keyword evidence="4" id="KW-0343">GTPase activation</keyword>
<dbReference type="RefSeq" id="XP_020437711.1">
    <property type="nucleotide sequence ID" value="XM_020572396.1"/>
</dbReference>
<evidence type="ECO:0000256" key="3">
    <source>
        <dbReference type="ARBA" id="ARBA00015817"/>
    </source>
</evidence>
<accession>D3AZ47</accession>
<gene>
    <name evidence="8" type="ORF">PPL_01387</name>
</gene>
<dbReference type="EMBL" id="ADBJ01000006">
    <property type="protein sequence ID" value="EFA85604.1"/>
    <property type="molecule type" value="Genomic_DNA"/>
</dbReference>
<feature type="compositionally biased region" description="Low complexity" evidence="6">
    <location>
        <begin position="431"/>
        <end position="447"/>
    </location>
</feature>
<feature type="compositionally biased region" description="Polar residues" evidence="6">
    <location>
        <begin position="420"/>
        <end position="430"/>
    </location>
</feature>
<evidence type="ECO:0000313" key="8">
    <source>
        <dbReference type="EMBL" id="EFA85604.1"/>
    </source>
</evidence>
<evidence type="ECO:0000256" key="1">
    <source>
        <dbReference type="ARBA" id="ARBA00004496"/>
    </source>
</evidence>
<comment type="similarity">
    <text evidence="2">Belongs to the Rab3-GAP catalytic subunit family.</text>
</comment>
<evidence type="ECO:0000256" key="5">
    <source>
        <dbReference type="ARBA" id="ARBA00022490"/>
    </source>
</evidence>
<feature type="domain" description="Rab3GAP catalytic subunit conserved" evidence="7">
    <location>
        <begin position="654"/>
        <end position="838"/>
    </location>
</feature>
<evidence type="ECO:0000259" key="7">
    <source>
        <dbReference type="Pfam" id="PF13890"/>
    </source>
</evidence>
<dbReference type="InParanoid" id="D3AZ47"/>
<feature type="compositionally biased region" description="Low complexity" evidence="6">
    <location>
        <begin position="405"/>
        <end position="419"/>
    </location>
</feature>
<comment type="caution">
    <text evidence="8">The sequence shown here is derived from an EMBL/GenBank/DDBJ whole genome shotgun (WGS) entry which is preliminary data.</text>
</comment>
<dbReference type="InterPro" id="IPR026147">
    <property type="entry name" value="Rab3GAP1_conserved"/>
</dbReference>
<keyword evidence="9" id="KW-1185">Reference proteome</keyword>
<keyword evidence="5" id="KW-0963">Cytoplasm</keyword>
<proteinExistence type="inferred from homology"/>
<dbReference type="FunCoup" id="D3AZ47">
    <property type="interactions" value="91"/>
</dbReference>
<dbReference type="GeneID" id="31356916"/>
<dbReference type="InterPro" id="IPR045700">
    <property type="entry name" value="Rab3GAP1"/>
</dbReference>
<dbReference type="STRING" id="670386.D3AZ47"/>
<dbReference type="OMA" id="MALDACW"/>
<dbReference type="GO" id="GO:0005737">
    <property type="term" value="C:cytoplasm"/>
    <property type="evidence" value="ECO:0007669"/>
    <property type="project" value="UniProtKB-SubCell"/>
</dbReference>
<feature type="region of interest" description="Disordered" evidence="6">
    <location>
        <begin position="270"/>
        <end position="294"/>
    </location>
</feature>
<name>D3AZ47_HETP5</name>
<dbReference type="PANTHER" id="PTHR21422">
    <property type="entry name" value="RAB3 GTPASE-ACTIVATING PROTEIN CATALYTIC SUBUNIT"/>
    <property type="match status" value="1"/>
</dbReference>
<evidence type="ECO:0000256" key="4">
    <source>
        <dbReference type="ARBA" id="ARBA00022468"/>
    </source>
</evidence>
<dbReference type="GO" id="GO:0005096">
    <property type="term" value="F:GTPase activator activity"/>
    <property type="evidence" value="ECO:0007669"/>
    <property type="project" value="UniProtKB-KW"/>
</dbReference>
<dbReference type="Pfam" id="PF13890">
    <property type="entry name" value="Rab3-GTPase_cat"/>
    <property type="match status" value="1"/>
</dbReference>
<protein>
    <recommendedName>
        <fullName evidence="3">Rab3 GTPase-activating protein catalytic subunit</fullName>
    </recommendedName>
</protein>
<dbReference type="AlphaFoldDB" id="D3AZ47"/>
<feature type="region of interest" description="Disordered" evidence="6">
    <location>
        <begin position="398"/>
        <end position="447"/>
    </location>
</feature>
<evidence type="ECO:0000256" key="2">
    <source>
        <dbReference type="ARBA" id="ARBA00008856"/>
    </source>
</evidence>
<organism evidence="8 9">
    <name type="scientific">Heterostelium pallidum (strain ATCC 26659 / Pp 5 / PN500)</name>
    <name type="common">Cellular slime mold</name>
    <name type="synonym">Polysphondylium pallidum</name>
    <dbReference type="NCBI Taxonomy" id="670386"/>
    <lineage>
        <taxon>Eukaryota</taxon>
        <taxon>Amoebozoa</taxon>
        <taxon>Evosea</taxon>
        <taxon>Eumycetozoa</taxon>
        <taxon>Dictyostelia</taxon>
        <taxon>Acytosteliales</taxon>
        <taxon>Acytosteliaceae</taxon>
        <taxon>Heterostelium</taxon>
    </lineage>
</organism>
<reference evidence="8 9" key="1">
    <citation type="journal article" date="2011" name="Genome Res.">
        <title>Phylogeny-wide analysis of social amoeba genomes highlights ancient origins for complex intercellular communication.</title>
        <authorList>
            <person name="Heidel A.J."/>
            <person name="Lawal H.M."/>
            <person name="Felder M."/>
            <person name="Schilde C."/>
            <person name="Helps N.R."/>
            <person name="Tunggal B."/>
            <person name="Rivero F."/>
            <person name="John U."/>
            <person name="Schleicher M."/>
            <person name="Eichinger L."/>
            <person name="Platzer M."/>
            <person name="Noegel A.A."/>
            <person name="Schaap P."/>
            <person name="Gloeckner G."/>
        </authorList>
    </citation>
    <scope>NUCLEOTIDE SEQUENCE [LARGE SCALE GENOMIC DNA]</scope>
    <source>
        <strain evidence="9">ATCC 26659 / Pp 5 / PN500</strain>
    </source>
</reference>
<evidence type="ECO:0000256" key="6">
    <source>
        <dbReference type="SAM" id="MobiDB-lite"/>
    </source>
</evidence>
<evidence type="ECO:0000313" key="9">
    <source>
        <dbReference type="Proteomes" id="UP000001396"/>
    </source>
</evidence>
<dbReference type="PANTHER" id="PTHR21422:SF9">
    <property type="entry name" value="RAB3 GTPASE-ACTIVATING PROTEIN CATALYTIC SUBUNIT"/>
    <property type="match status" value="1"/>
</dbReference>
<comment type="subcellular location">
    <subcellularLocation>
        <location evidence="1">Cytoplasm</location>
    </subcellularLocation>
</comment>
<feature type="region of interest" description="Disordered" evidence="6">
    <location>
        <begin position="598"/>
        <end position="652"/>
    </location>
</feature>
<dbReference type="Proteomes" id="UP000001396">
    <property type="component" value="Unassembled WGS sequence"/>
</dbReference>